<reference evidence="2 3" key="1">
    <citation type="journal article" date="2015" name="Genome Announc.">
        <title>Draft Genome Sequences of Marine Isolates of Thalassomonas viridans and Thalassomonas actiniarum.</title>
        <authorList>
            <person name="Olonade I."/>
            <person name="van Zyl L.J."/>
            <person name="Trindade M."/>
        </authorList>
    </citation>
    <scope>NUCLEOTIDE SEQUENCE [LARGE SCALE GENOMIC DNA]</scope>
    <source>
        <strain evidence="2 3">A5K-106</strain>
    </source>
</reference>
<dbReference type="Gene3D" id="2.30.130.40">
    <property type="entry name" value="LON domain-like"/>
    <property type="match status" value="1"/>
</dbReference>
<dbReference type="Pfam" id="PF02190">
    <property type="entry name" value="LON_substr_bdg"/>
    <property type="match status" value="1"/>
</dbReference>
<accession>A0AAF0C454</accession>
<dbReference type="Proteomes" id="UP000032568">
    <property type="component" value="Chromosome"/>
</dbReference>
<evidence type="ECO:0000313" key="2">
    <source>
        <dbReference type="EMBL" id="WDE00268.1"/>
    </source>
</evidence>
<organism evidence="2 3">
    <name type="scientific">Thalassomonas actiniarum</name>
    <dbReference type="NCBI Taxonomy" id="485447"/>
    <lineage>
        <taxon>Bacteria</taxon>
        <taxon>Pseudomonadati</taxon>
        <taxon>Pseudomonadota</taxon>
        <taxon>Gammaproteobacteria</taxon>
        <taxon>Alteromonadales</taxon>
        <taxon>Colwelliaceae</taxon>
        <taxon>Thalassomonas</taxon>
    </lineage>
</organism>
<dbReference type="RefSeq" id="WP_160298383.1">
    <property type="nucleotide sequence ID" value="NZ_CP059735.1"/>
</dbReference>
<keyword evidence="3" id="KW-1185">Reference proteome</keyword>
<sequence length="191" mass="21798">MKLPIFPLPVFMLPQGMTRLKIFEPRYLKMVKIGSKENGFAILLDPWHGDSMPVASWVEIINFGTGDDGFLLLDVRCKGLVAISAAYRDQDNLMWASIAPLEHWPEHRHDQLTRVFSQLLQAFFMQSEGLTGLYSGSFIDQPNWVLARWLELLPVANQHKVHFLKASSYDSALLLLSMILSENNLRLSDLK</sequence>
<evidence type="ECO:0000259" key="1">
    <source>
        <dbReference type="Pfam" id="PF02190"/>
    </source>
</evidence>
<evidence type="ECO:0000313" key="3">
    <source>
        <dbReference type="Proteomes" id="UP000032568"/>
    </source>
</evidence>
<feature type="domain" description="Lon N-terminal" evidence="1">
    <location>
        <begin position="2"/>
        <end position="173"/>
    </location>
</feature>
<dbReference type="EMBL" id="CP059735">
    <property type="protein sequence ID" value="WDE00268.1"/>
    <property type="molecule type" value="Genomic_DNA"/>
</dbReference>
<proteinExistence type="predicted"/>
<dbReference type="InterPro" id="IPR046336">
    <property type="entry name" value="Lon_prtase_N_sf"/>
</dbReference>
<dbReference type="SUPFAM" id="SSF88697">
    <property type="entry name" value="PUA domain-like"/>
    <property type="match status" value="1"/>
</dbReference>
<name>A0AAF0C454_9GAMM</name>
<gene>
    <name evidence="2" type="ORF">SG35_006355</name>
</gene>
<protein>
    <recommendedName>
        <fullName evidence="1">Lon N-terminal domain-containing protein</fullName>
    </recommendedName>
</protein>
<dbReference type="InterPro" id="IPR015947">
    <property type="entry name" value="PUA-like_sf"/>
</dbReference>
<dbReference type="AlphaFoldDB" id="A0AAF0C454"/>
<dbReference type="InterPro" id="IPR003111">
    <property type="entry name" value="Lon_prtase_N"/>
</dbReference>
<reference evidence="2 3" key="2">
    <citation type="journal article" date="2022" name="Mar. Drugs">
        <title>Bioassay-Guided Fractionation Leads to the Detection of Cholic Acid Generated by the Rare Thalassomonas sp.</title>
        <authorList>
            <person name="Pheiffer F."/>
            <person name="Schneider Y.K."/>
            <person name="Hansen E.H."/>
            <person name="Andersen J.H."/>
            <person name="Isaksson J."/>
            <person name="Busche T."/>
            <person name="R C."/>
            <person name="Kalinowski J."/>
            <person name="Zyl L.V."/>
            <person name="Trindade M."/>
        </authorList>
    </citation>
    <scope>NUCLEOTIDE SEQUENCE [LARGE SCALE GENOMIC DNA]</scope>
    <source>
        <strain evidence="2 3">A5K-106</strain>
    </source>
</reference>
<dbReference type="KEGG" id="tact:SG35_006355"/>